<dbReference type="InterPro" id="IPR011006">
    <property type="entry name" value="CheY-like_superfamily"/>
</dbReference>
<evidence type="ECO:0000256" key="1">
    <source>
        <dbReference type="ARBA" id="ARBA00000085"/>
    </source>
</evidence>
<dbReference type="SMART" id="SM00387">
    <property type="entry name" value="HATPase_c"/>
    <property type="match status" value="1"/>
</dbReference>
<accession>A0A6B3ST49</accession>
<keyword evidence="12" id="KW-1185">Reference proteome</keyword>
<dbReference type="RefSeq" id="WP_163968061.1">
    <property type="nucleotide sequence ID" value="NZ_JAAIVB010000078.1"/>
</dbReference>
<dbReference type="Pfam" id="PF02518">
    <property type="entry name" value="HATPase_c"/>
    <property type="match status" value="1"/>
</dbReference>
<evidence type="ECO:0000259" key="8">
    <source>
        <dbReference type="PROSITE" id="PS50109"/>
    </source>
</evidence>
<organism evidence="11 12">
    <name type="scientific">Noviherbaspirillum galbum</name>
    <dbReference type="NCBI Taxonomy" id="2709383"/>
    <lineage>
        <taxon>Bacteria</taxon>
        <taxon>Pseudomonadati</taxon>
        <taxon>Pseudomonadota</taxon>
        <taxon>Betaproteobacteria</taxon>
        <taxon>Burkholderiales</taxon>
        <taxon>Oxalobacteraceae</taxon>
        <taxon>Noviherbaspirillum</taxon>
    </lineage>
</organism>
<proteinExistence type="predicted"/>
<sequence length="820" mass="87666">MTASSFPAPVSDTMPSSHDFAFMLPVHGEMAERIRAHDWSSSPAGAPSGWPAALKTTLSMMLGARFPMFLAWGDSHAYFYNDAFIDILADRHPSALGRRLADIAPEAWETVSSLIGRALAGQEVYHEDMPFKLRRKGYDEQAWFTVSYSPVLDDAGAAIGVLGVCVETTGRLHAEQARLEEIGRLREVFEQAPVPIAVLMGPEHRYEISNAMNQVFLQHRAVLGLPAAKALPEATEQGLIALLDQVYQSGEPYLGWEVPVTVGTASGTPALHYVNFIYQPIRDSLGRVIGIFSTGSDITSAVLATRALEASEQRFRTMIDAVPQMIWCASPDGANTYFNKQWYAFTGMPAGNLDGWMAVHPDDRACNAVQWRASVATGIPYEVKNRLRHHSGEYRWTLVRALPVRDAAGEVTEWMGTNTDIDEQERAVEALQQASARKDEFLAMLAHELRNPLAPISAAAELLALRAAQDAGVRQAAGIIARQVDHIVHLVDDLLDASRVTRGLIQLERSMLDMREVAAGALEQVRPLLERHRHHLAADLPASAVHVLGDGNRLVQVLANLLNNAAKYTPEGGHVSLAMKAGGETVEVCVADDGAGMTPDQLRQAFELFYQGERTLDRAQGGLGIGLALAKSLAQQHGGSIAASSDGPGKGSRFVLTLPRAAAGAPSGLSGVPLAAAGAQRASSRRVLVVDDNVDAALSLGLLLESMGHVVVTAHDAAAALARHREASFDAYLLDLGLPGVDGFALARLLRADPASASSLFVALTGYGQEQDKLASKAAGFDCHLVKPVGAAQLHEVLASCGAGIDAQGARIDSSSQPAP</sequence>
<dbReference type="CDD" id="cd00130">
    <property type="entry name" value="PAS"/>
    <property type="match status" value="1"/>
</dbReference>
<keyword evidence="5" id="KW-0808">Transferase</keyword>
<dbReference type="PROSITE" id="PS50113">
    <property type="entry name" value="PAC"/>
    <property type="match status" value="2"/>
</dbReference>
<feature type="domain" description="Response regulatory" evidence="9">
    <location>
        <begin position="686"/>
        <end position="802"/>
    </location>
</feature>
<dbReference type="Gene3D" id="3.30.565.10">
    <property type="entry name" value="Histidine kinase-like ATPase, C-terminal domain"/>
    <property type="match status" value="1"/>
</dbReference>
<comment type="subcellular location">
    <subcellularLocation>
        <location evidence="2">Cell inner membrane</location>
        <topology evidence="2">Multi-pass membrane protein</topology>
    </subcellularLocation>
</comment>
<dbReference type="PANTHER" id="PTHR43547:SF2">
    <property type="entry name" value="HYBRID SIGNAL TRANSDUCTION HISTIDINE KINASE C"/>
    <property type="match status" value="1"/>
</dbReference>
<keyword evidence="6" id="KW-0418">Kinase</keyword>
<dbReference type="SUPFAM" id="SSF55874">
    <property type="entry name" value="ATPase domain of HSP90 chaperone/DNA topoisomerase II/histidine kinase"/>
    <property type="match status" value="1"/>
</dbReference>
<feature type="domain" description="PAC" evidence="10">
    <location>
        <begin position="381"/>
        <end position="433"/>
    </location>
</feature>
<evidence type="ECO:0000259" key="10">
    <source>
        <dbReference type="PROSITE" id="PS50113"/>
    </source>
</evidence>
<evidence type="ECO:0000256" key="3">
    <source>
        <dbReference type="ARBA" id="ARBA00012438"/>
    </source>
</evidence>
<dbReference type="InterPro" id="IPR004358">
    <property type="entry name" value="Sig_transdc_His_kin-like_C"/>
</dbReference>
<dbReference type="Proteomes" id="UP000482155">
    <property type="component" value="Unassembled WGS sequence"/>
</dbReference>
<dbReference type="Gene3D" id="3.30.450.20">
    <property type="entry name" value="PAS domain"/>
    <property type="match status" value="3"/>
</dbReference>
<dbReference type="SMART" id="SM00086">
    <property type="entry name" value="PAC"/>
    <property type="match status" value="3"/>
</dbReference>
<dbReference type="InterPro" id="IPR001610">
    <property type="entry name" value="PAC"/>
</dbReference>
<dbReference type="InterPro" id="IPR001789">
    <property type="entry name" value="Sig_transdc_resp-reg_receiver"/>
</dbReference>
<name>A0A6B3ST49_9BURK</name>
<dbReference type="InterPro" id="IPR013655">
    <property type="entry name" value="PAS_fold_3"/>
</dbReference>
<evidence type="ECO:0000256" key="5">
    <source>
        <dbReference type="ARBA" id="ARBA00022679"/>
    </source>
</evidence>
<evidence type="ECO:0000256" key="2">
    <source>
        <dbReference type="ARBA" id="ARBA00004429"/>
    </source>
</evidence>
<feature type="domain" description="PAC" evidence="10">
    <location>
        <begin position="127"/>
        <end position="180"/>
    </location>
</feature>
<dbReference type="InterPro" id="IPR000014">
    <property type="entry name" value="PAS"/>
</dbReference>
<dbReference type="Pfam" id="PF08448">
    <property type="entry name" value="PAS_4"/>
    <property type="match status" value="2"/>
</dbReference>
<dbReference type="NCBIfam" id="TIGR00229">
    <property type="entry name" value="sensory_box"/>
    <property type="match status" value="1"/>
</dbReference>
<feature type="domain" description="Histidine kinase" evidence="8">
    <location>
        <begin position="444"/>
        <end position="662"/>
    </location>
</feature>
<feature type="modified residue" description="4-aspartylphosphate" evidence="7">
    <location>
        <position position="735"/>
    </location>
</feature>
<dbReference type="PRINTS" id="PR00344">
    <property type="entry name" value="BCTRLSENSOR"/>
</dbReference>
<evidence type="ECO:0000256" key="6">
    <source>
        <dbReference type="ARBA" id="ARBA00022777"/>
    </source>
</evidence>
<evidence type="ECO:0000313" key="12">
    <source>
        <dbReference type="Proteomes" id="UP000482155"/>
    </source>
</evidence>
<dbReference type="CDD" id="cd00075">
    <property type="entry name" value="HATPase"/>
    <property type="match status" value="1"/>
</dbReference>
<gene>
    <name evidence="11" type="ORF">G3574_23970</name>
</gene>
<dbReference type="Gene3D" id="1.10.287.130">
    <property type="match status" value="1"/>
</dbReference>
<reference evidence="11 12" key="1">
    <citation type="submission" date="2020-02" db="EMBL/GenBank/DDBJ databases">
        <authorList>
            <person name="Kim M.K."/>
        </authorList>
    </citation>
    <scope>NUCLEOTIDE SEQUENCE [LARGE SCALE GENOMIC DNA]</scope>
    <source>
        <strain evidence="11 12">17J57-3</strain>
    </source>
</reference>
<dbReference type="InterPro" id="IPR013656">
    <property type="entry name" value="PAS_4"/>
</dbReference>
<evidence type="ECO:0000259" key="9">
    <source>
        <dbReference type="PROSITE" id="PS50110"/>
    </source>
</evidence>
<dbReference type="InterPro" id="IPR000700">
    <property type="entry name" value="PAS-assoc_C"/>
</dbReference>
<dbReference type="Pfam" id="PF00512">
    <property type="entry name" value="HisKA"/>
    <property type="match status" value="1"/>
</dbReference>
<dbReference type="Gene3D" id="3.40.50.2300">
    <property type="match status" value="1"/>
</dbReference>
<dbReference type="InterPro" id="IPR003661">
    <property type="entry name" value="HisK_dim/P_dom"/>
</dbReference>
<dbReference type="Pfam" id="PF08447">
    <property type="entry name" value="PAS_3"/>
    <property type="match status" value="1"/>
</dbReference>
<dbReference type="GO" id="GO:0005886">
    <property type="term" value="C:plasma membrane"/>
    <property type="evidence" value="ECO:0007669"/>
    <property type="project" value="UniProtKB-SubCell"/>
</dbReference>
<evidence type="ECO:0000313" key="11">
    <source>
        <dbReference type="EMBL" id="NEX64150.1"/>
    </source>
</evidence>
<dbReference type="InterPro" id="IPR005467">
    <property type="entry name" value="His_kinase_dom"/>
</dbReference>
<dbReference type="EMBL" id="JAAIVB010000078">
    <property type="protein sequence ID" value="NEX64150.1"/>
    <property type="molecule type" value="Genomic_DNA"/>
</dbReference>
<dbReference type="GO" id="GO:0000155">
    <property type="term" value="F:phosphorelay sensor kinase activity"/>
    <property type="evidence" value="ECO:0007669"/>
    <property type="project" value="InterPro"/>
</dbReference>
<dbReference type="AlphaFoldDB" id="A0A6B3ST49"/>
<dbReference type="FunFam" id="3.30.450.20:FF:000099">
    <property type="entry name" value="Sensory box sensor histidine kinase"/>
    <property type="match status" value="1"/>
</dbReference>
<dbReference type="FunFam" id="3.30.565.10:FF:000006">
    <property type="entry name" value="Sensor histidine kinase WalK"/>
    <property type="match status" value="1"/>
</dbReference>
<dbReference type="PANTHER" id="PTHR43547">
    <property type="entry name" value="TWO-COMPONENT HISTIDINE KINASE"/>
    <property type="match status" value="1"/>
</dbReference>
<dbReference type="InterPro" id="IPR035965">
    <property type="entry name" value="PAS-like_dom_sf"/>
</dbReference>
<dbReference type="SUPFAM" id="SSF47384">
    <property type="entry name" value="Homodimeric domain of signal transducing histidine kinase"/>
    <property type="match status" value="1"/>
</dbReference>
<dbReference type="PROSITE" id="PS50109">
    <property type="entry name" value="HIS_KIN"/>
    <property type="match status" value="1"/>
</dbReference>
<protein>
    <recommendedName>
        <fullName evidence="3">histidine kinase</fullName>
        <ecNumber evidence="3">2.7.13.3</ecNumber>
    </recommendedName>
</protein>
<dbReference type="PROSITE" id="PS50110">
    <property type="entry name" value="RESPONSE_REGULATORY"/>
    <property type="match status" value="1"/>
</dbReference>
<dbReference type="SMART" id="SM00388">
    <property type="entry name" value="HisKA"/>
    <property type="match status" value="1"/>
</dbReference>
<dbReference type="InterPro" id="IPR003594">
    <property type="entry name" value="HATPase_dom"/>
</dbReference>
<comment type="caution">
    <text evidence="11">The sequence shown here is derived from an EMBL/GenBank/DDBJ whole genome shotgun (WGS) entry which is preliminary data.</text>
</comment>
<dbReference type="SMART" id="SM00448">
    <property type="entry name" value="REC"/>
    <property type="match status" value="1"/>
</dbReference>
<dbReference type="InterPro" id="IPR036890">
    <property type="entry name" value="HATPase_C_sf"/>
</dbReference>
<dbReference type="CDD" id="cd00082">
    <property type="entry name" value="HisKA"/>
    <property type="match status" value="1"/>
</dbReference>
<dbReference type="SUPFAM" id="SSF55785">
    <property type="entry name" value="PYP-like sensor domain (PAS domain)"/>
    <property type="match status" value="3"/>
</dbReference>
<evidence type="ECO:0000256" key="4">
    <source>
        <dbReference type="ARBA" id="ARBA00022553"/>
    </source>
</evidence>
<dbReference type="SUPFAM" id="SSF52172">
    <property type="entry name" value="CheY-like"/>
    <property type="match status" value="1"/>
</dbReference>
<keyword evidence="4 7" id="KW-0597">Phosphoprotein</keyword>
<comment type="catalytic activity">
    <reaction evidence="1">
        <text>ATP + protein L-histidine = ADP + protein N-phospho-L-histidine.</text>
        <dbReference type="EC" id="2.7.13.3"/>
    </reaction>
</comment>
<dbReference type="EC" id="2.7.13.3" evidence="3"/>
<dbReference type="InterPro" id="IPR036097">
    <property type="entry name" value="HisK_dim/P_sf"/>
</dbReference>
<dbReference type="Pfam" id="PF00072">
    <property type="entry name" value="Response_reg"/>
    <property type="match status" value="1"/>
</dbReference>
<evidence type="ECO:0000256" key="7">
    <source>
        <dbReference type="PROSITE-ProRule" id="PRU00169"/>
    </source>
</evidence>